<comment type="similarity">
    <text evidence="2">Belongs to the monovalent cation:proton antiporter 2 (CPA2) transporter (TC 2.A.37) family.</text>
</comment>
<dbReference type="Gene3D" id="1.20.1530.20">
    <property type="match status" value="1"/>
</dbReference>
<dbReference type="PANTHER" id="PTHR42751">
    <property type="entry name" value="SODIUM/HYDROGEN EXCHANGER FAMILY/TRKA DOMAIN PROTEIN"/>
    <property type="match status" value="1"/>
</dbReference>
<feature type="transmembrane region" description="Helical" evidence="9">
    <location>
        <begin position="45"/>
        <end position="63"/>
    </location>
</feature>
<dbReference type="InterPro" id="IPR036291">
    <property type="entry name" value="NAD(P)-bd_dom_sf"/>
</dbReference>
<evidence type="ECO:0000256" key="2">
    <source>
        <dbReference type="ARBA" id="ARBA00005551"/>
    </source>
</evidence>
<protein>
    <submittedName>
        <fullName evidence="11">Potassium transporter Kef</fullName>
    </submittedName>
</protein>
<name>A0A2S4HAW1_9GAMM</name>
<evidence type="ECO:0000256" key="3">
    <source>
        <dbReference type="ARBA" id="ARBA00022448"/>
    </source>
</evidence>
<feature type="transmembrane region" description="Helical" evidence="9">
    <location>
        <begin position="144"/>
        <end position="164"/>
    </location>
</feature>
<dbReference type="InterPro" id="IPR003148">
    <property type="entry name" value="RCK_N"/>
</dbReference>
<evidence type="ECO:0000313" key="12">
    <source>
        <dbReference type="Proteomes" id="UP000237222"/>
    </source>
</evidence>
<evidence type="ECO:0000259" key="10">
    <source>
        <dbReference type="PROSITE" id="PS51201"/>
    </source>
</evidence>
<evidence type="ECO:0000256" key="7">
    <source>
        <dbReference type="ARBA" id="ARBA00023065"/>
    </source>
</evidence>
<keyword evidence="6 9" id="KW-1133">Transmembrane helix</keyword>
<keyword evidence="3" id="KW-0813">Transport</keyword>
<dbReference type="InterPro" id="IPR038770">
    <property type="entry name" value="Na+/solute_symporter_sf"/>
</dbReference>
<proteinExistence type="inferred from homology"/>
<dbReference type="PROSITE" id="PS51201">
    <property type="entry name" value="RCK_N"/>
    <property type="match status" value="1"/>
</dbReference>
<feature type="transmembrane region" description="Helical" evidence="9">
    <location>
        <begin position="170"/>
        <end position="189"/>
    </location>
</feature>
<evidence type="ECO:0000313" key="11">
    <source>
        <dbReference type="EMBL" id="POP51089.1"/>
    </source>
</evidence>
<feature type="transmembrane region" description="Helical" evidence="9">
    <location>
        <begin position="111"/>
        <end position="132"/>
    </location>
</feature>
<evidence type="ECO:0000256" key="8">
    <source>
        <dbReference type="ARBA" id="ARBA00023136"/>
    </source>
</evidence>
<dbReference type="Proteomes" id="UP000237222">
    <property type="component" value="Unassembled WGS sequence"/>
</dbReference>
<dbReference type="Gene3D" id="3.40.50.720">
    <property type="entry name" value="NAD(P)-binding Rossmann-like Domain"/>
    <property type="match status" value="1"/>
</dbReference>
<gene>
    <name evidence="11" type="ORF">C0068_19080</name>
</gene>
<accession>A0A2S4HAW1</accession>
<dbReference type="EMBL" id="PQGG01000044">
    <property type="protein sequence ID" value="POP51089.1"/>
    <property type="molecule type" value="Genomic_DNA"/>
</dbReference>
<evidence type="ECO:0000256" key="4">
    <source>
        <dbReference type="ARBA" id="ARBA00022449"/>
    </source>
</evidence>
<evidence type="ECO:0000256" key="6">
    <source>
        <dbReference type="ARBA" id="ARBA00022989"/>
    </source>
</evidence>
<dbReference type="SUPFAM" id="SSF51735">
    <property type="entry name" value="NAD(P)-binding Rossmann-fold domains"/>
    <property type="match status" value="1"/>
</dbReference>
<feature type="transmembrane region" description="Helical" evidence="9">
    <location>
        <begin position="196"/>
        <end position="213"/>
    </location>
</feature>
<dbReference type="Pfam" id="PF02254">
    <property type="entry name" value="TrkA_N"/>
    <property type="match status" value="1"/>
</dbReference>
<dbReference type="InterPro" id="IPR006153">
    <property type="entry name" value="Cation/H_exchanger_TM"/>
</dbReference>
<reference evidence="11" key="1">
    <citation type="submission" date="2018-01" db="EMBL/GenBank/DDBJ databases">
        <authorList>
            <person name="Yu X.-D."/>
        </authorList>
    </citation>
    <scope>NUCLEOTIDE SEQUENCE</scope>
    <source>
        <strain evidence="11">ZX-21</strain>
    </source>
</reference>
<evidence type="ECO:0000256" key="9">
    <source>
        <dbReference type="SAM" id="Phobius"/>
    </source>
</evidence>
<evidence type="ECO:0000256" key="1">
    <source>
        <dbReference type="ARBA" id="ARBA00004141"/>
    </source>
</evidence>
<keyword evidence="5 9" id="KW-0812">Transmembrane</keyword>
<feature type="transmembrane region" description="Helical" evidence="9">
    <location>
        <begin position="329"/>
        <end position="350"/>
    </location>
</feature>
<feature type="transmembrane region" description="Helical" evidence="9">
    <location>
        <begin position="302"/>
        <end position="323"/>
    </location>
</feature>
<sequence>MIEPILVGLAFVAGLAFRRAGMPPLLGYLSAGFLAGGLQIGDAEVIHTLSEVGIILLLFTIGLKLNIRELLAPQIWATASLHTAIVVPLTAGMLLGLVWLMPSVEAIDTSVAWMLAFALSFSSTVFAVKIFDERGEGAALHAKIAIGILVVQDIFAVTYLVFSAEQAPSPWAFALLALPLLRPLLVFLLKQAGHGELLILFGIAVALGSAELFEMVHLEGGLGALLFGVLLSNISKSVELYKGLINFKDIFLTAFFLSIGYAGLPSGEMLLVALAIGGLILLRPLIYFTLLVMFRLRARTSLLVGLSLFNYSEFGLIVAAMAVKGGQLPAAWLTTLAVAMALSLFIAVPFNTHVHSLYARLATRLQKMERSELLLQERPVDLGDAEILIFGMGRIGSGAYDYLSQHYPNKIIGVEESADKALKLRLAGRLCVPGDASDRDFLERADLHRRKTVLVSLTNHAENVDVVKLLQQLNYQGRIAVVSRFPDQHEELTRMGCITFNLYAEAGHGFAERVMEELV</sequence>
<feature type="transmembrane region" description="Helical" evidence="9">
    <location>
        <begin position="75"/>
        <end position="99"/>
    </location>
</feature>
<keyword evidence="7" id="KW-0406">Ion transport</keyword>
<dbReference type="GO" id="GO:0015297">
    <property type="term" value="F:antiporter activity"/>
    <property type="evidence" value="ECO:0007669"/>
    <property type="project" value="UniProtKB-KW"/>
</dbReference>
<comment type="caution">
    <text evidence="11">The sequence shown here is derived from an EMBL/GenBank/DDBJ whole genome shotgun (WGS) entry which is preliminary data.</text>
</comment>
<keyword evidence="8 9" id="KW-0472">Membrane</keyword>
<feature type="domain" description="RCK N-terminal" evidence="10">
    <location>
        <begin position="384"/>
        <end position="503"/>
    </location>
</feature>
<dbReference type="OrthoDB" id="3418949at2"/>
<comment type="subcellular location">
    <subcellularLocation>
        <location evidence="1">Membrane</location>
        <topology evidence="1">Multi-pass membrane protein</topology>
    </subcellularLocation>
</comment>
<organism evidence="11 12">
    <name type="scientific">Zhongshania marina</name>
    <dbReference type="NCBI Taxonomy" id="2304603"/>
    <lineage>
        <taxon>Bacteria</taxon>
        <taxon>Pseudomonadati</taxon>
        <taxon>Pseudomonadota</taxon>
        <taxon>Gammaproteobacteria</taxon>
        <taxon>Cellvibrionales</taxon>
        <taxon>Spongiibacteraceae</taxon>
        <taxon>Zhongshania</taxon>
    </lineage>
</organism>
<dbReference type="GO" id="GO:0006813">
    <property type="term" value="P:potassium ion transport"/>
    <property type="evidence" value="ECO:0007669"/>
    <property type="project" value="InterPro"/>
</dbReference>
<dbReference type="GO" id="GO:1902600">
    <property type="term" value="P:proton transmembrane transport"/>
    <property type="evidence" value="ECO:0007669"/>
    <property type="project" value="InterPro"/>
</dbReference>
<feature type="transmembrane region" description="Helical" evidence="9">
    <location>
        <begin position="270"/>
        <end position="290"/>
    </location>
</feature>
<dbReference type="PANTHER" id="PTHR42751:SF1">
    <property type="entry name" value="CATION_PROTON ANTIPORTER YBAL-RELATED"/>
    <property type="match status" value="1"/>
</dbReference>
<evidence type="ECO:0000256" key="5">
    <source>
        <dbReference type="ARBA" id="ARBA00022692"/>
    </source>
</evidence>
<dbReference type="GO" id="GO:0016020">
    <property type="term" value="C:membrane"/>
    <property type="evidence" value="ECO:0007669"/>
    <property type="project" value="UniProtKB-SubCell"/>
</dbReference>
<dbReference type="Pfam" id="PF00999">
    <property type="entry name" value="Na_H_Exchanger"/>
    <property type="match status" value="1"/>
</dbReference>
<keyword evidence="4" id="KW-0050">Antiport</keyword>
<dbReference type="RefSeq" id="WP_103686053.1">
    <property type="nucleotide sequence ID" value="NZ_PQGG01000044.1"/>
</dbReference>
<dbReference type="AlphaFoldDB" id="A0A2S4HAW1"/>